<protein>
    <submittedName>
        <fullName evidence="1">Uncharacterized protein</fullName>
    </submittedName>
</protein>
<gene>
    <name evidence="1" type="ORF">RZN69_06910</name>
</gene>
<organism evidence="1 2">
    <name type="scientific">Rubellicoccus peritrichatus</name>
    <dbReference type="NCBI Taxonomy" id="3080537"/>
    <lineage>
        <taxon>Bacteria</taxon>
        <taxon>Pseudomonadati</taxon>
        <taxon>Verrucomicrobiota</taxon>
        <taxon>Opitutia</taxon>
        <taxon>Puniceicoccales</taxon>
        <taxon>Cerasicoccaceae</taxon>
        <taxon>Rubellicoccus</taxon>
    </lineage>
</organism>
<dbReference type="RefSeq" id="WP_317835347.1">
    <property type="nucleotide sequence ID" value="NZ_CP136920.1"/>
</dbReference>
<keyword evidence="2" id="KW-1185">Reference proteome</keyword>
<reference evidence="1 2" key="1">
    <citation type="submission" date="2023-10" db="EMBL/GenBank/DDBJ databases">
        <title>Rubellicoccus peritrichatus gen. nov., sp. nov., isolated from an algae of coral reef tank.</title>
        <authorList>
            <person name="Luo J."/>
        </authorList>
    </citation>
    <scope>NUCLEOTIDE SEQUENCE [LARGE SCALE GENOMIC DNA]</scope>
    <source>
        <strain evidence="1 2">CR14</strain>
    </source>
</reference>
<dbReference type="Proteomes" id="UP001304300">
    <property type="component" value="Chromosome"/>
</dbReference>
<dbReference type="AlphaFoldDB" id="A0AAQ3LDX3"/>
<sequence>MVSQKGRLPARWQSLFEGMMMLAMDESKKDGGIGGCHPAF</sequence>
<evidence type="ECO:0000313" key="1">
    <source>
        <dbReference type="EMBL" id="WOO42817.1"/>
    </source>
</evidence>
<evidence type="ECO:0000313" key="2">
    <source>
        <dbReference type="Proteomes" id="UP001304300"/>
    </source>
</evidence>
<name>A0AAQ3LDX3_9BACT</name>
<accession>A0AAQ3LDX3</accession>
<dbReference type="EMBL" id="CP136920">
    <property type="protein sequence ID" value="WOO42817.1"/>
    <property type="molecule type" value="Genomic_DNA"/>
</dbReference>
<proteinExistence type="predicted"/>
<dbReference type="KEGG" id="puo:RZN69_06910"/>